<accession>A0ABU6U664</accession>
<organism evidence="2 3">
    <name type="scientific">Stylosanthes scabra</name>
    <dbReference type="NCBI Taxonomy" id="79078"/>
    <lineage>
        <taxon>Eukaryota</taxon>
        <taxon>Viridiplantae</taxon>
        <taxon>Streptophyta</taxon>
        <taxon>Embryophyta</taxon>
        <taxon>Tracheophyta</taxon>
        <taxon>Spermatophyta</taxon>
        <taxon>Magnoliopsida</taxon>
        <taxon>eudicotyledons</taxon>
        <taxon>Gunneridae</taxon>
        <taxon>Pentapetalae</taxon>
        <taxon>rosids</taxon>
        <taxon>fabids</taxon>
        <taxon>Fabales</taxon>
        <taxon>Fabaceae</taxon>
        <taxon>Papilionoideae</taxon>
        <taxon>50 kb inversion clade</taxon>
        <taxon>dalbergioids sensu lato</taxon>
        <taxon>Dalbergieae</taxon>
        <taxon>Pterocarpus clade</taxon>
        <taxon>Stylosanthes</taxon>
    </lineage>
</organism>
<evidence type="ECO:0000313" key="2">
    <source>
        <dbReference type="EMBL" id="MED6156617.1"/>
    </source>
</evidence>
<dbReference type="EMBL" id="JASCZI010120873">
    <property type="protein sequence ID" value="MED6156617.1"/>
    <property type="molecule type" value="Genomic_DNA"/>
</dbReference>
<proteinExistence type="predicted"/>
<name>A0ABU6U664_9FABA</name>
<feature type="compositionally biased region" description="Basic and acidic residues" evidence="1">
    <location>
        <begin position="43"/>
        <end position="52"/>
    </location>
</feature>
<reference evidence="2 3" key="1">
    <citation type="journal article" date="2023" name="Plants (Basel)">
        <title>Bridging the Gap: Combining Genomics and Transcriptomics Approaches to Understand Stylosanthes scabra, an Orphan Legume from the Brazilian Caatinga.</title>
        <authorList>
            <person name="Ferreira-Neto J.R.C."/>
            <person name="da Silva M.D."/>
            <person name="Binneck E."/>
            <person name="de Melo N.F."/>
            <person name="da Silva R.H."/>
            <person name="de Melo A.L.T.M."/>
            <person name="Pandolfi V."/>
            <person name="Bustamante F.O."/>
            <person name="Brasileiro-Vidal A.C."/>
            <person name="Benko-Iseppon A.M."/>
        </authorList>
    </citation>
    <scope>NUCLEOTIDE SEQUENCE [LARGE SCALE GENOMIC DNA]</scope>
    <source>
        <tissue evidence="2">Leaves</tissue>
    </source>
</reference>
<evidence type="ECO:0000256" key="1">
    <source>
        <dbReference type="SAM" id="MobiDB-lite"/>
    </source>
</evidence>
<feature type="region of interest" description="Disordered" evidence="1">
    <location>
        <begin position="1"/>
        <end position="52"/>
    </location>
</feature>
<comment type="caution">
    <text evidence="2">The sequence shown here is derived from an EMBL/GenBank/DDBJ whole genome shotgun (WGS) entry which is preliminary data.</text>
</comment>
<sequence>MNMWTDKSKEMENIRLRQRIDRPEKDDPKGHRMHRAWQSKNPPDTKKTKVREQVVSRNSAYNKILRRPTMYKVGAIITTSIHTRKFITDDDEVEVLKEAKSEAEKCHIATKHDSKD</sequence>
<evidence type="ECO:0000313" key="3">
    <source>
        <dbReference type="Proteomes" id="UP001341840"/>
    </source>
</evidence>
<dbReference type="Proteomes" id="UP001341840">
    <property type="component" value="Unassembled WGS sequence"/>
</dbReference>
<gene>
    <name evidence="2" type="ORF">PIB30_015929</name>
</gene>
<keyword evidence="3" id="KW-1185">Reference proteome</keyword>
<feature type="compositionally biased region" description="Basic and acidic residues" evidence="1">
    <location>
        <begin position="1"/>
        <end position="30"/>
    </location>
</feature>
<protein>
    <submittedName>
        <fullName evidence="2">Uncharacterized protein</fullName>
    </submittedName>
</protein>